<dbReference type="GO" id="GO:0030154">
    <property type="term" value="P:cell differentiation"/>
    <property type="evidence" value="ECO:0007669"/>
    <property type="project" value="UniProtKB-KW"/>
</dbReference>
<comment type="subcellular location">
    <subcellularLocation>
        <location evidence="1">Cytoplasm</location>
    </subcellularLocation>
</comment>
<dbReference type="Pfam" id="PF23278">
    <property type="entry name" value="Piwi_N"/>
    <property type="match status" value="1"/>
</dbReference>
<dbReference type="GO" id="GO:0007283">
    <property type="term" value="P:spermatogenesis"/>
    <property type="evidence" value="ECO:0007669"/>
    <property type="project" value="UniProtKB-KW"/>
</dbReference>
<evidence type="ECO:0000313" key="14">
    <source>
        <dbReference type="Proteomes" id="UP001652624"/>
    </source>
</evidence>
<evidence type="ECO:0000256" key="8">
    <source>
        <dbReference type="ARBA" id="ARBA00023158"/>
    </source>
</evidence>
<dbReference type="CDD" id="cd04658">
    <property type="entry name" value="Piwi_piwi-like_Euk"/>
    <property type="match status" value="1"/>
</dbReference>
<gene>
    <name evidence="15" type="primary">PIWIL3</name>
</gene>
<comment type="similarity">
    <text evidence="10">Belongs to the argonaute family. Piwi subfamily.</text>
</comment>
<dbReference type="InterPro" id="IPR012337">
    <property type="entry name" value="RNaseH-like_sf"/>
</dbReference>
<feature type="domain" description="PAZ" evidence="12">
    <location>
        <begin position="228"/>
        <end position="342"/>
    </location>
</feature>
<evidence type="ECO:0000256" key="3">
    <source>
        <dbReference type="ARBA" id="ARBA00022490"/>
    </source>
</evidence>
<dbReference type="InParanoid" id="A0A1S3WE49"/>
<name>A0A1S3WE49_ERIEU</name>
<evidence type="ECO:0000313" key="15">
    <source>
        <dbReference type="RefSeq" id="XP_016044656.1"/>
    </source>
</evidence>
<dbReference type="AlphaFoldDB" id="A0A1S3WE49"/>
<keyword evidence="2" id="KW-0217">Developmental protein</keyword>
<accession>A0A1S3WE49</accession>
<dbReference type="GeneID" id="103115532"/>
<dbReference type="GO" id="GO:0006417">
    <property type="term" value="P:regulation of translation"/>
    <property type="evidence" value="ECO:0007669"/>
    <property type="project" value="UniProtKB-KW"/>
</dbReference>
<dbReference type="GO" id="GO:0003723">
    <property type="term" value="F:RNA binding"/>
    <property type="evidence" value="ECO:0007669"/>
    <property type="project" value="UniProtKB-KW"/>
</dbReference>
<proteinExistence type="inferred from homology"/>
<keyword evidence="8" id="KW-0943">RNA-mediated gene silencing</keyword>
<keyword evidence="6" id="KW-0744">Spermatogenesis</keyword>
<protein>
    <submittedName>
        <fullName evidence="15">Piwi-like protein 3</fullName>
    </submittedName>
</protein>
<dbReference type="Gene3D" id="2.170.260.10">
    <property type="entry name" value="paz domain"/>
    <property type="match status" value="1"/>
</dbReference>
<keyword evidence="4" id="KW-0221">Differentiation</keyword>
<organism evidence="14 15">
    <name type="scientific">Erinaceus europaeus</name>
    <name type="common">Western European hedgehog</name>
    <dbReference type="NCBI Taxonomy" id="9365"/>
    <lineage>
        <taxon>Eukaryota</taxon>
        <taxon>Metazoa</taxon>
        <taxon>Chordata</taxon>
        <taxon>Craniata</taxon>
        <taxon>Vertebrata</taxon>
        <taxon>Euteleostomi</taxon>
        <taxon>Mammalia</taxon>
        <taxon>Eutheria</taxon>
        <taxon>Laurasiatheria</taxon>
        <taxon>Eulipotyphla</taxon>
        <taxon>Erinaceidae</taxon>
        <taxon>Erinaceinae</taxon>
        <taxon>Erinaceus</taxon>
    </lineage>
</organism>
<dbReference type="Proteomes" id="UP001652624">
    <property type="component" value="Chromosome 6"/>
</dbReference>
<keyword evidence="9" id="KW-0469">Meiosis</keyword>
<keyword evidence="14" id="KW-1185">Reference proteome</keyword>
<dbReference type="eggNOG" id="KOG1042">
    <property type="taxonomic scope" value="Eukaryota"/>
</dbReference>
<evidence type="ECO:0000256" key="5">
    <source>
        <dbReference type="ARBA" id="ARBA00022845"/>
    </source>
</evidence>
<dbReference type="SMART" id="SM00950">
    <property type="entry name" value="Piwi"/>
    <property type="match status" value="1"/>
</dbReference>
<dbReference type="GO" id="GO:0005737">
    <property type="term" value="C:cytoplasm"/>
    <property type="evidence" value="ECO:0007669"/>
    <property type="project" value="UniProtKB-SubCell"/>
</dbReference>
<dbReference type="PROSITE" id="PS50822">
    <property type="entry name" value="PIWI"/>
    <property type="match status" value="1"/>
</dbReference>
<reference evidence="15" key="1">
    <citation type="submission" date="2025-08" db="UniProtKB">
        <authorList>
            <consortium name="RefSeq"/>
        </authorList>
    </citation>
    <scope>IDENTIFICATION</scope>
</reference>
<feature type="compositionally biased region" description="Basic residues" evidence="11">
    <location>
        <begin position="1"/>
        <end position="12"/>
    </location>
</feature>
<dbReference type="Pfam" id="PF02170">
    <property type="entry name" value="PAZ"/>
    <property type="match status" value="1"/>
</dbReference>
<evidence type="ECO:0000256" key="6">
    <source>
        <dbReference type="ARBA" id="ARBA00022871"/>
    </source>
</evidence>
<keyword evidence="5" id="KW-0810">Translation regulation</keyword>
<evidence type="ECO:0000256" key="9">
    <source>
        <dbReference type="ARBA" id="ARBA00023254"/>
    </source>
</evidence>
<feature type="domain" description="Piwi" evidence="13">
    <location>
        <begin position="522"/>
        <end position="817"/>
    </location>
</feature>
<sequence length="831" mass="96320">MDPKQTRQHYRQQGRQLVDSGVTKTAAGLSGRSGERSLVLDELTGSGLSTDEPTRSGVSLFANHFRVESYSERPAYKYSVSYRPDVEDSRLREKLLAQHQTLLGTQHIFDGNSVLLLHRLEKKRIEVVSTEHKDKEVKYYELTLELSKELHPTEPDRIRYYNVLFRRILKSMNFKQFGRYYYKVDDPSAAVRSKRLRVWPGYVTSILQHENSITLCMDVNHKLVRQETALDLINRVRNSHRDSVEQWKKLVAKELIGSIVLTEHNNRTYRVDGIDWTKNPKSQFRKANALICYSDYYYNTYGINIKDMEQPLLISKGKWKKSFQGTPQEPIQLVPELCTMTGLTREMRHNSEMMKDLTVRTRLKPEDRRKEMSKLMKSIHKWVLPSLGVEGESLFPFLDLIIWKYVYTFSEKTYKEQLQNWDLTFDIQLLSFRGKTLNTFFPQPVSRSHSGPARESRQENPPHWLFLYTDNNVQTARPLKTKLLEEAAKMNMDMHNVRELVVRNTVRSYINTIQAHHEGAVMVVCVLDSNKKDVYDLLKRYLCVHCPIPSQCVVASTIRYKNLDTIATKIAQQIKCKMGGTLWKVDIGLQNIMFIGIDCFHDIVNRQKSIAGFVASLNQDATQWFSKCILQESGEELVQGLKSCLQASLEYWLRKNQCLPSTVVVYRDGVGDGQLQALTLQEIPQLEKCLKSFDNADRSTTLKLTFIVVKKRINTRLFAKDERGMLTNPNQGTVADTEVTNRKWFDFFIVSQQVSDGTVTPTHYNIIHDTHHFLPNDIQDVTYKLCHMYYNMEGAIRVPAPCHYAHKLAYLVGQSIHQEPDSTLADRLFYL</sequence>
<dbReference type="CTD" id="440822"/>
<dbReference type="InterPro" id="IPR003165">
    <property type="entry name" value="Piwi"/>
</dbReference>
<dbReference type="SMART" id="SM00949">
    <property type="entry name" value="PAZ"/>
    <property type="match status" value="1"/>
</dbReference>
<evidence type="ECO:0000256" key="10">
    <source>
        <dbReference type="ARBA" id="ARBA00038291"/>
    </source>
</evidence>
<dbReference type="FunFam" id="3.30.420.10:FF:000014">
    <property type="entry name" value="Piwi-like RNA-mediated gene silencing 1"/>
    <property type="match status" value="1"/>
</dbReference>
<evidence type="ECO:0000256" key="1">
    <source>
        <dbReference type="ARBA" id="ARBA00004496"/>
    </source>
</evidence>
<dbReference type="Gene3D" id="3.30.420.10">
    <property type="entry name" value="Ribonuclease H-like superfamily/Ribonuclease H"/>
    <property type="match status" value="1"/>
</dbReference>
<dbReference type="GO" id="GO:0051321">
    <property type="term" value="P:meiotic cell cycle"/>
    <property type="evidence" value="ECO:0007669"/>
    <property type="project" value="UniProtKB-KW"/>
</dbReference>
<evidence type="ECO:0000256" key="2">
    <source>
        <dbReference type="ARBA" id="ARBA00022473"/>
    </source>
</evidence>
<dbReference type="PANTHER" id="PTHR22891">
    <property type="entry name" value="EUKARYOTIC TRANSLATION INITIATION FACTOR 2C"/>
    <property type="match status" value="1"/>
</dbReference>
<feature type="region of interest" description="Disordered" evidence="11">
    <location>
        <begin position="1"/>
        <end position="21"/>
    </location>
</feature>
<dbReference type="InterPro" id="IPR003100">
    <property type="entry name" value="PAZ_dom"/>
</dbReference>
<dbReference type="FunFam" id="2.170.260.10:FF:000003">
    <property type="entry name" value="Piwi-like RNA-mediated gene silencing 2"/>
    <property type="match status" value="1"/>
</dbReference>
<dbReference type="Gene3D" id="3.40.50.2300">
    <property type="match status" value="1"/>
</dbReference>
<dbReference type="CDD" id="cd02845">
    <property type="entry name" value="PAZ_piwi_like"/>
    <property type="match status" value="1"/>
</dbReference>
<evidence type="ECO:0000259" key="13">
    <source>
        <dbReference type="PROSITE" id="PS50822"/>
    </source>
</evidence>
<dbReference type="RefSeq" id="XP_016044656.1">
    <property type="nucleotide sequence ID" value="XM_016189170.2"/>
</dbReference>
<dbReference type="GO" id="GO:0031047">
    <property type="term" value="P:regulatory ncRNA-mediated gene silencing"/>
    <property type="evidence" value="ECO:0007669"/>
    <property type="project" value="UniProtKB-KW"/>
</dbReference>
<evidence type="ECO:0000259" key="12">
    <source>
        <dbReference type="PROSITE" id="PS50821"/>
    </source>
</evidence>
<dbReference type="PROSITE" id="PS50821">
    <property type="entry name" value="PAZ"/>
    <property type="match status" value="1"/>
</dbReference>
<evidence type="ECO:0000256" key="4">
    <source>
        <dbReference type="ARBA" id="ARBA00022782"/>
    </source>
</evidence>
<evidence type="ECO:0000256" key="11">
    <source>
        <dbReference type="SAM" id="MobiDB-lite"/>
    </source>
</evidence>
<dbReference type="SUPFAM" id="SSF101690">
    <property type="entry name" value="PAZ domain"/>
    <property type="match status" value="1"/>
</dbReference>
<keyword evidence="3" id="KW-0963">Cytoplasm</keyword>
<dbReference type="OrthoDB" id="445936at2759"/>
<dbReference type="InterPro" id="IPR036397">
    <property type="entry name" value="RNaseH_sf"/>
</dbReference>
<evidence type="ECO:0000256" key="7">
    <source>
        <dbReference type="ARBA" id="ARBA00022884"/>
    </source>
</evidence>
<dbReference type="SUPFAM" id="SSF53098">
    <property type="entry name" value="Ribonuclease H-like"/>
    <property type="match status" value="1"/>
</dbReference>
<keyword evidence="7" id="KW-0694">RNA-binding</keyword>
<dbReference type="InterPro" id="IPR036085">
    <property type="entry name" value="PAZ_dom_sf"/>
</dbReference>
<dbReference type="Pfam" id="PF02171">
    <property type="entry name" value="Piwi"/>
    <property type="match status" value="1"/>
</dbReference>